<dbReference type="InterPro" id="IPR050187">
    <property type="entry name" value="Lipid_Phosphate_FormReg"/>
</dbReference>
<dbReference type="OrthoDB" id="3853857at2759"/>
<comment type="caution">
    <text evidence="3">The sequence shown here is derived from an EMBL/GenBank/DDBJ whole genome shotgun (WGS) entry which is preliminary data.</text>
</comment>
<dbReference type="SMART" id="SM00046">
    <property type="entry name" value="DAGKc"/>
    <property type="match status" value="1"/>
</dbReference>
<evidence type="ECO:0000313" key="3">
    <source>
        <dbReference type="EMBL" id="GLB34908.1"/>
    </source>
</evidence>
<dbReference type="Gene3D" id="2.60.200.40">
    <property type="match status" value="1"/>
</dbReference>
<sequence length="546" mass="59445">MSRLPVGTFTSPTTPGTAARNVALNICKLDLFCLRPPQPEARVLSVPSAPQLLADPSEQAPLHMTPQGIAIREINSGRLVTLTREDNALRVNFAENKAPVDIVYRQVVWASCNTDNGVLEVAYLRRKKKVGALALARLEGKPEGLENTIVSQWAENLMTSVYEDSGVQRRRRLKVLVNPYGGVKKAVAVFVKTVEPILRAAQCSLDVTHTTHNGHAYDIAKDLPLDFDVVVTVSGDGVVHEVMNGFAHHADPRKAFSVPIAPIPTGSGNALFLNLLGHKHGFDAAEAALNVIKGKPMKVDVFSLTQDGKRTISFMSQALGLMADLDIGTENLRWMGDTRFMVGLLRGVIQFKSCPIQLSYKLAESDKVKMANDLRARRSGKADAPPASTGESGPLPPLVNLPDDTDGWTTYDKPILYVYAGKGPFVARDYMAFPVSLPDDGLIDVMAQPASSRKEILSAVGGAAKGEGYWQPGLHYVKAHAYRVKPLAPKGHLAVDGEIFPFQEYQVEVHQKLATVLSPYGYYAADFAARTPTAPPRDKMRKGNEH</sequence>
<gene>
    <name evidence="3" type="primary">LCB4</name>
    <name evidence="3" type="ORF">LshimejAT787_0204730</name>
</gene>
<keyword evidence="3" id="KW-0418">Kinase</keyword>
<dbReference type="Pfam" id="PF00781">
    <property type="entry name" value="DAGK_cat"/>
    <property type="match status" value="1"/>
</dbReference>
<evidence type="ECO:0000313" key="4">
    <source>
        <dbReference type="Proteomes" id="UP001063166"/>
    </source>
</evidence>
<dbReference type="Gene3D" id="3.40.50.10330">
    <property type="entry name" value="Probable inorganic polyphosphate/atp-NAD kinase, domain 1"/>
    <property type="match status" value="1"/>
</dbReference>
<dbReference type="PROSITE" id="PS50146">
    <property type="entry name" value="DAGK"/>
    <property type="match status" value="1"/>
</dbReference>
<feature type="region of interest" description="Disordered" evidence="1">
    <location>
        <begin position="375"/>
        <end position="399"/>
    </location>
</feature>
<dbReference type="InterPro" id="IPR017438">
    <property type="entry name" value="ATP-NAD_kinase_N"/>
</dbReference>
<organism evidence="3 4">
    <name type="scientific">Lyophyllum shimeji</name>
    <name type="common">Hon-shimeji</name>
    <name type="synonym">Tricholoma shimeji</name>
    <dbReference type="NCBI Taxonomy" id="47721"/>
    <lineage>
        <taxon>Eukaryota</taxon>
        <taxon>Fungi</taxon>
        <taxon>Dikarya</taxon>
        <taxon>Basidiomycota</taxon>
        <taxon>Agaricomycotina</taxon>
        <taxon>Agaricomycetes</taxon>
        <taxon>Agaricomycetidae</taxon>
        <taxon>Agaricales</taxon>
        <taxon>Tricholomatineae</taxon>
        <taxon>Lyophyllaceae</taxon>
        <taxon>Lyophyllum</taxon>
    </lineage>
</organism>
<dbReference type="AlphaFoldDB" id="A0A9P3PGB1"/>
<dbReference type="InterPro" id="IPR016064">
    <property type="entry name" value="NAD/diacylglycerol_kinase_sf"/>
</dbReference>
<name>A0A9P3PGB1_LYOSH</name>
<evidence type="ECO:0000256" key="1">
    <source>
        <dbReference type="SAM" id="MobiDB-lite"/>
    </source>
</evidence>
<dbReference type="PANTHER" id="PTHR12358">
    <property type="entry name" value="SPHINGOSINE KINASE"/>
    <property type="match status" value="1"/>
</dbReference>
<feature type="domain" description="DAGKc" evidence="2">
    <location>
        <begin position="168"/>
        <end position="308"/>
    </location>
</feature>
<dbReference type="PANTHER" id="PTHR12358:SF31">
    <property type="entry name" value="ACYLGLYCEROL KINASE, MITOCHONDRIAL"/>
    <property type="match status" value="1"/>
</dbReference>
<reference evidence="3" key="1">
    <citation type="submission" date="2022-07" db="EMBL/GenBank/DDBJ databases">
        <title>The genome of Lyophyllum shimeji provides insight into the initial evolution of ectomycorrhizal fungal genome.</title>
        <authorList>
            <person name="Kobayashi Y."/>
            <person name="Shibata T."/>
            <person name="Hirakawa H."/>
            <person name="Shigenobu S."/>
            <person name="Nishiyama T."/>
            <person name="Yamada A."/>
            <person name="Hasebe M."/>
            <person name="Kawaguchi M."/>
        </authorList>
    </citation>
    <scope>NUCLEOTIDE SEQUENCE</scope>
    <source>
        <strain evidence="3">AT787</strain>
    </source>
</reference>
<protein>
    <submittedName>
        <fullName evidence="3">Diacylglycerol kinase catalytic domain (Presumed)</fullName>
    </submittedName>
</protein>
<dbReference type="EMBL" id="BRPK01000002">
    <property type="protein sequence ID" value="GLB34908.1"/>
    <property type="molecule type" value="Genomic_DNA"/>
</dbReference>
<dbReference type="GO" id="GO:0001727">
    <property type="term" value="F:lipid kinase activity"/>
    <property type="evidence" value="ECO:0007669"/>
    <property type="project" value="UniProtKB-ARBA"/>
</dbReference>
<accession>A0A9P3PGB1</accession>
<evidence type="ECO:0000259" key="2">
    <source>
        <dbReference type="PROSITE" id="PS50146"/>
    </source>
</evidence>
<proteinExistence type="predicted"/>
<keyword evidence="3" id="KW-0808">Transferase</keyword>
<dbReference type="GO" id="GO:0016020">
    <property type="term" value="C:membrane"/>
    <property type="evidence" value="ECO:0007669"/>
    <property type="project" value="TreeGrafter"/>
</dbReference>
<dbReference type="InterPro" id="IPR001206">
    <property type="entry name" value="Diacylglycerol_kinase_cat_dom"/>
</dbReference>
<keyword evidence="4" id="KW-1185">Reference proteome</keyword>
<dbReference type="GO" id="GO:0005737">
    <property type="term" value="C:cytoplasm"/>
    <property type="evidence" value="ECO:0007669"/>
    <property type="project" value="TreeGrafter"/>
</dbReference>
<dbReference type="SUPFAM" id="SSF111331">
    <property type="entry name" value="NAD kinase/diacylglycerol kinase-like"/>
    <property type="match status" value="1"/>
</dbReference>
<dbReference type="Proteomes" id="UP001063166">
    <property type="component" value="Unassembled WGS sequence"/>
</dbReference>
<dbReference type="GO" id="GO:0016773">
    <property type="term" value="F:phosphotransferase activity, alcohol group as acceptor"/>
    <property type="evidence" value="ECO:0007669"/>
    <property type="project" value="UniProtKB-ARBA"/>
</dbReference>
<dbReference type="GO" id="GO:0046512">
    <property type="term" value="P:sphingosine biosynthetic process"/>
    <property type="evidence" value="ECO:0007669"/>
    <property type="project" value="TreeGrafter"/>
</dbReference>